<protein>
    <submittedName>
        <fullName evidence="2">Uncharacterized protein</fullName>
    </submittedName>
</protein>
<keyword evidence="1" id="KW-1133">Transmembrane helix</keyword>
<sequence>MFGTFLSVCLALLINFYSPEIRENKELIRNNDAKNKIITGFPYQYFKGEVLTDEMVLLRFRSIFIYFCIILISVGFSASLTSTSTTSTTSVERLIPNQLDYQTNQEELLLDLRGGGGSDVSEFIIKILLIWTMSKNYNPTDGFQPKPRINQHFGRQERQGYVQPNARIAPKLQENHLNNPGQGSCRSSNHISIDRLANSLSPEYSEFQNKYYSESLPKRFDTNNYSVREFKKLATDSRVYGGKYTRASIDEARTIVQAKLQNLIIQPTRADLEIARRIDLDYKVQGPAPFTHFDVKNPVGSEILKKQLQTISLEDMSYNIGENIVIQKNKFVGLKDGPAGPENVGHIVDLCYVPSSEKQIVKQNVLKGAAQKGNDTGIIFLNDI</sequence>
<reference evidence="2" key="1">
    <citation type="journal article" date="2021" name="Int. J. Mol. Sci.">
        <title>Extreme Enlargement of the Inverted Repeat Region in the Plastid Genomes of Diatoms from the Genus Climaconeis.</title>
        <authorList>
            <person name="Gastineau R."/>
            <person name="Davidovich N.A."/>
            <person name="Davidovich O.I."/>
            <person name="Lemieux C."/>
            <person name="Turmel M."/>
            <person name="Wrobel R.J."/>
            <person name="Witkowski A."/>
        </authorList>
    </citation>
    <scope>NUCLEOTIDE SEQUENCE</scope>
    <source>
        <strain evidence="2">SZCZ1888</strain>
    </source>
</reference>
<keyword evidence="1" id="KW-0812">Transmembrane</keyword>
<proteinExistence type="predicted"/>
<dbReference type="AlphaFoldDB" id="A0A8F8X848"/>
<organism evidence="2">
    <name type="scientific">Climaconeis cf. scalaris</name>
    <dbReference type="NCBI Taxonomy" id="2846828"/>
    <lineage>
        <taxon>Eukaryota</taxon>
        <taxon>Sar</taxon>
        <taxon>Stramenopiles</taxon>
        <taxon>Ochrophyta</taxon>
        <taxon>Bacillariophyta</taxon>
        <taxon>Bacillariophyceae</taxon>
        <taxon>Bacillariophycidae</taxon>
        <taxon>Naviculales</taxon>
        <taxon>Berkeleyaceae</taxon>
        <taxon>Climaconeis</taxon>
    </lineage>
</organism>
<geneLocation type="plastid" evidence="2"/>
<evidence type="ECO:0000313" key="2">
    <source>
        <dbReference type="EMBL" id="QYB19051.1"/>
    </source>
</evidence>
<evidence type="ECO:0000256" key="1">
    <source>
        <dbReference type="SAM" id="Phobius"/>
    </source>
</evidence>
<dbReference type="EMBL" id="MZ365054">
    <property type="protein sequence ID" value="QYB19051.1"/>
    <property type="molecule type" value="Genomic_DNA"/>
</dbReference>
<feature type="transmembrane region" description="Helical" evidence="1">
    <location>
        <begin position="63"/>
        <end position="80"/>
    </location>
</feature>
<keyword evidence="1" id="KW-0472">Membrane</keyword>
<name>A0A8F8X848_9STRA</name>
<keyword evidence="2" id="KW-0934">Plastid</keyword>
<accession>A0A8F8X848</accession>
<gene>
    <name evidence="2" type="primary">orf384</name>
</gene>